<dbReference type="GeneID" id="77928085"/>
<reference evidence="1 2" key="1">
    <citation type="submission" date="2020-02" db="EMBL/GenBank/DDBJ databases">
        <authorList>
            <person name="Bullock J.N."/>
            <person name="Barnes M.L."/>
            <person name="Kankolongo K.M."/>
            <person name="Dejene B.A."/>
            <person name="Lindsay P.E."/>
            <person name="Bhuiyan S."/>
            <person name="Nayek S."/>
            <person name="Hughes L.E."/>
            <person name="Garlena R.A."/>
            <person name="Russell D.A."/>
            <person name="Pope W.H."/>
            <person name="Jacobs-Sera D."/>
            <person name="Hatfull G.F."/>
        </authorList>
    </citation>
    <scope>NUCLEOTIDE SEQUENCE [LARGE SCALE GENOMIC DNA]</scope>
</reference>
<dbReference type="KEGG" id="vg:77928085"/>
<accession>A0A6G8R1Y5</accession>
<evidence type="ECO:0000313" key="1">
    <source>
        <dbReference type="EMBL" id="QIN94209.1"/>
    </source>
</evidence>
<sequence>MATEVKVARIPDCDICKFVGPPPGKTAQPAAYDGKTVEGPWANMCEYHFAQYGVGLGTGKGQRLILES</sequence>
<name>A0A6G8R1Y5_9CAUD</name>
<gene>
    <name evidence="1" type="primary">249</name>
    <name evidence="1" type="ORF">SEA_WAKANDA_249</name>
</gene>
<organism evidence="1 2">
    <name type="scientific">Streptomyces phage Wakanda</name>
    <dbReference type="NCBI Taxonomy" id="2713267"/>
    <lineage>
        <taxon>Viruses</taxon>
        <taxon>Duplodnaviria</taxon>
        <taxon>Heunggongvirae</taxon>
        <taxon>Uroviricota</taxon>
        <taxon>Caudoviricetes</taxon>
        <taxon>Stanwilliamsviridae</taxon>
        <taxon>Loccivirinae</taxon>
        <taxon>Wakandavirus</taxon>
        <taxon>Wakandavirus wakanda</taxon>
    </lineage>
</organism>
<keyword evidence="2" id="KW-1185">Reference proteome</keyword>
<dbReference type="EMBL" id="MT024865">
    <property type="protein sequence ID" value="QIN94209.1"/>
    <property type="molecule type" value="Genomic_DNA"/>
</dbReference>
<dbReference type="RefSeq" id="YP_010652300.1">
    <property type="nucleotide sequence ID" value="NC_070785.1"/>
</dbReference>
<dbReference type="Proteomes" id="UP000501266">
    <property type="component" value="Segment"/>
</dbReference>
<proteinExistence type="predicted"/>
<protein>
    <submittedName>
        <fullName evidence="1">Uncharacterized protein</fullName>
    </submittedName>
</protein>
<evidence type="ECO:0000313" key="2">
    <source>
        <dbReference type="Proteomes" id="UP000501266"/>
    </source>
</evidence>